<organism evidence="2 3">
    <name type="scientific">Candidatus Ornithobacterium hominis</name>
    <dbReference type="NCBI Taxonomy" id="2497989"/>
    <lineage>
        <taxon>Bacteria</taxon>
        <taxon>Pseudomonadati</taxon>
        <taxon>Bacteroidota</taxon>
        <taxon>Flavobacteriia</taxon>
        <taxon>Flavobacteriales</taxon>
        <taxon>Weeksellaceae</taxon>
        <taxon>Ornithobacterium</taxon>
    </lineage>
</organism>
<protein>
    <submittedName>
        <fullName evidence="2">Protein of uncharacterized function (DUF456)</fullName>
    </submittedName>
</protein>
<dbReference type="Proteomes" id="UP000262142">
    <property type="component" value="Unassembled WGS sequence"/>
</dbReference>
<dbReference type="OrthoDB" id="9808460at2"/>
<feature type="transmembrane region" description="Helical" evidence="1">
    <location>
        <begin position="46"/>
        <end position="66"/>
    </location>
</feature>
<evidence type="ECO:0000313" key="3">
    <source>
        <dbReference type="Proteomes" id="UP000262142"/>
    </source>
</evidence>
<dbReference type="InterPro" id="IPR007403">
    <property type="entry name" value="DUF456"/>
</dbReference>
<gene>
    <name evidence="2" type="ORF">SAMEA104719789_00290</name>
</gene>
<dbReference type="RefSeq" id="WP_119058843.1">
    <property type="nucleotide sequence ID" value="NZ_UNSC01000001.1"/>
</dbReference>
<dbReference type="PANTHER" id="PTHR39165:SF1">
    <property type="entry name" value="DUF456 DOMAIN-CONTAINING PROTEIN"/>
    <property type="match status" value="1"/>
</dbReference>
<keyword evidence="1" id="KW-1133">Transmembrane helix</keyword>
<evidence type="ECO:0000256" key="1">
    <source>
        <dbReference type="SAM" id="Phobius"/>
    </source>
</evidence>
<dbReference type="PANTHER" id="PTHR39165">
    <property type="entry name" value="IG HYPOTHETICAL 17883"/>
    <property type="match status" value="1"/>
</dbReference>
<keyword evidence="3" id="KW-1185">Reference proteome</keyword>
<feature type="transmembrane region" description="Helical" evidence="1">
    <location>
        <begin position="78"/>
        <end position="111"/>
    </location>
</feature>
<proteinExistence type="predicted"/>
<accession>A0A383TUF6</accession>
<dbReference type="AlphaFoldDB" id="A0A383TUF6"/>
<keyword evidence="1" id="KW-0472">Membrane</keyword>
<sequence>MEITISLIFMILGILGAILPLLPGLVFSFLGLFLLVYQDVIELHPVWLIIIALWVVFLKIIDYLLPAYTTKKFGGSKYAIWGSSIGLIIGIIFSPLGFMSIIICPFLGAFIAEYIQRREMKNALKAALGSFAGFLLSNGLNLFTAIGLLALAIYKLWDNPAFKALF</sequence>
<name>A0A383TUF6_9FLAO</name>
<feature type="transmembrane region" description="Helical" evidence="1">
    <location>
        <begin position="131"/>
        <end position="154"/>
    </location>
</feature>
<reference evidence="2 3" key="1">
    <citation type="submission" date="2018-09" db="EMBL/GenBank/DDBJ databases">
        <authorList>
            <consortium name="Pathogen Informatics"/>
        </authorList>
    </citation>
    <scope>NUCLEOTIDE SEQUENCE [LARGE SCALE GENOMIC DNA]</scope>
    <source>
        <strain evidence="2 3">OH-22767</strain>
    </source>
</reference>
<dbReference type="Pfam" id="PF04306">
    <property type="entry name" value="DUF456"/>
    <property type="match status" value="1"/>
</dbReference>
<dbReference type="EMBL" id="UNSC01000001">
    <property type="protein sequence ID" value="SZD71195.1"/>
    <property type="molecule type" value="Genomic_DNA"/>
</dbReference>
<evidence type="ECO:0000313" key="2">
    <source>
        <dbReference type="EMBL" id="SZD71195.1"/>
    </source>
</evidence>
<feature type="transmembrane region" description="Helical" evidence="1">
    <location>
        <begin position="7"/>
        <end position="34"/>
    </location>
</feature>
<keyword evidence="1" id="KW-0812">Transmembrane</keyword>